<accession>A0A7M5X5L4</accession>
<dbReference type="AlphaFoldDB" id="A0A7M5X5L4"/>
<dbReference type="Proteomes" id="UP000594262">
    <property type="component" value="Unplaced"/>
</dbReference>
<name>A0A7M5X5L4_9CNID</name>
<keyword evidence="2" id="KW-1185">Reference proteome</keyword>
<evidence type="ECO:0000313" key="2">
    <source>
        <dbReference type="Proteomes" id="UP000594262"/>
    </source>
</evidence>
<dbReference type="EnsemblMetazoa" id="CLYHEMT017867.1">
    <property type="protein sequence ID" value="CLYHEMP017867.1"/>
    <property type="gene ID" value="CLYHEMG017867"/>
</dbReference>
<sequence length="107" mass="12204">MAEEFDVNKTMVSEMCKHFREACQTWIVETNPVFLGGEGKHVLDCDDVRCEILILTETDKQFGYLLHNSNNRYQHGWPIPVKAGTFVFSEKVLNVPAGCQQSQNVQL</sequence>
<protein>
    <submittedName>
        <fullName evidence="1">Uncharacterized protein</fullName>
    </submittedName>
</protein>
<organism evidence="1 2">
    <name type="scientific">Clytia hemisphaerica</name>
    <dbReference type="NCBI Taxonomy" id="252671"/>
    <lineage>
        <taxon>Eukaryota</taxon>
        <taxon>Metazoa</taxon>
        <taxon>Cnidaria</taxon>
        <taxon>Hydrozoa</taxon>
        <taxon>Hydroidolina</taxon>
        <taxon>Leptothecata</taxon>
        <taxon>Obeliida</taxon>
        <taxon>Clytiidae</taxon>
        <taxon>Clytia</taxon>
    </lineage>
</organism>
<proteinExistence type="predicted"/>
<evidence type="ECO:0000313" key="1">
    <source>
        <dbReference type="EnsemblMetazoa" id="CLYHEMP017867.1"/>
    </source>
</evidence>
<reference evidence="1" key="1">
    <citation type="submission" date="2021-01" db="UniProtKB">
        <authorList>
            <consortium name="EnsemblMetazoa"/>
        </authorList>
    </citation>
    <scope>IDENTIFICATION</scope>
</reference>